<reference evidence="1 2" key="1">
    <citation type="submission" date="2024-01" db="EMBL/GenBank/DDBJ databases">
        <title>Seven novel Bacillus-like species.</title>
        <authorList>
            <person name="Liu G."/>
        </authorList>
    </citation>
    <scope>NUCLEOTIDE SEQUENCE [LARGE SCALE GENOMIC DNA]</scope>
    <source>
        <strain evidence="1 2">FJAT-51639</strain>
    </source>
</reference>
<keyword evidence="2" id="KW-1185">Reference proteome</keyword>
<evidence type="ECO:0000313" key="2">
    <source>
        <dbReference type="Proteomes" id="UP001372526"/>
    </source>
</evidence>
<evidence type="ECO:0000313" key="1">
    <source>
        <dbReference type="EMBL" id="MEI4803619.1"/>
    </source>
</evidence>
<organism evidence="1 2">
    <name type="scientific">Bacillus bruguierae</name>
    <dbReference type="NCBI Taxonomy" id="3127667"/>
    <lineage>
        <taxon>Bacteria</taxon>
        <taxon>Bacillati</taxon>
        <taxon>Bacillota</taxon>
        <taxon>Bacilli</taxon>
        <taxon>Bacillales</taxon>
        <taxon>Bacillaceae</taxon>
        <taxon>Bacillus</taxon>
    </lineage>
</organism>
<dbReference type="Proteomes" id="UP001372526">
    <property type="component" value="Unassembled WGS sequence"/>
</dbReference>
<accession>A0ABU8FLQ5</accession>
<dbReference type="EMBL" id="JBAWSX010000016">
    <property type="protein sequence ID" value="MEI4803619.1"/>
    <property type="molecule type" value="Genomic_DNA"/>
</dbReference>
<sequence length="145" mass="16472">MKKRILILVMSIGFLVFNVFHSPVQNTVSAQVNNEKSSINESEFWLYDGNPIRYYTYFNTLIGIVDLSSSTEQESSHVVFEFYNLLGDLSYVTSATIPNHNHSTFQPFSAPINSLEEAAYSVKVKVINAKLDPNKVRFAHIPHIE</sequence>
<comment type="caution">
    <text evidence="1">The sequence shown here is derived from an EMBL/GenBank/DDBJ whole genome shotgun (WGS) entry which is preliminary data.</text>
</comment>
<gene>
    <name evidence="1" type="ORF">WAZ07_20690</name>
</gene>
<evidence type="ECO:0008006" key="3">
    <source>
        <dbReference type="Google" id="ProtNLM"/>
    </source>
</evidence>
<dbReference type="RefSeq" id="WP_336473939.1">
    <property type="nucleotide sequence ID" value="NZ_JBAWSX010000016.1"/>
</dbReference>
<protein>
    <recommendedName>
        <fullName evidence="3">Secreted protein</fullName>
    </recommendedName>
</protein>
<proteinExistence type="predicted"/>
<name>A0ABU8FLQ5_9BACI</name>